<dbReference type="PROSITE" id="PS50901">
    <property type="entry name" value="FTSK"/>
    <property type="match status" value="1"/>
</dbReference>
<dbReference type="Gene3D" id="3.40.50.300">
    <property type="entry name" value="P-loop containing nucleotide triphosphate hydrolases"/>
    <property type="match status" value="1"/>
</dbReference>
<feature type="domain" description="FtsK" evidence="3">
    <location>
        <begin position="27"/>
        <end position="206"/>
    </location>
</feature>
<comment type="caution">
    <text evidence="4">The sequence shown here is derived from an EMBL/GenBank/DDBJ whole genome shotgun (WGS) entry which is preliminary data.</text>
</comment>
<feature type="region of interest" description="Disordered" evidence="2">
    <location>
        <begin position="208"/>
        <end position="229"/>
    </location>
</feature>
<evidence type="ECO:0000259" key="3">
    <source>
        <dbReference type="PROSITE" id="PS50901"/>
    </source>
</evidence>
<dbReference type="SUPFAM" id="SSF52540">
    <property type="entry name" value="P-loop containing nucleoside triphosphate hydrolases"/>
    <property type="match status" value="1"/>
</dbReference>
<dbReference type="Proteomes" id="UP001597053">
    <property type="component" value="Unassembled WGS sequence"/>
</dbReference>
<evidence type="ECO:0000313" key="4">
    <source>
        <dbReference type="EMBL" id="MFD0787956.1"/>
    </source>
</evidence>
<evidence type="ECO:0000313" key="5">
    <source>
        <dbReference type="Proteomes" id="UP001597053"/>
    </source>
</evidence>
<keyword evidence="1" id="KW-0547">Nucleotide-binding</keyword>
<dbReference type="EMBL" id="JBHTHM010002381">
    <property type="protein sequence ID" value="MFD0787956.1"/>
    <property type="molecule type" value="Genomic_DNA"/>
</dbReference>
<keyword evidence="5" id="KW-1185">Reference proteome</keyword>
<keyword evidence="1" id="KW-0067">ATP-binding</keyword>
<feature type="non-terminal residue" evidence="4">
    <location>
        <position position="1"/>
    </location>
</feature>
<proteinExistence type="predicted"/>
<reference evidence="5" key="1">
    <citation type="journal article" date="2019" name="Int. J. Syst. Evol. Microbiol.">
        <title>The Global Catalogue of Microorganisms (GCM) 10K type strain sequencing project: providing services to taxonomists for standard genome sequencing and annotation.</title>
        <authorList>
            <consortium name="The Broad Institute Genomics Platform"/>
            <consortium name="The Broad Institute Genome Sequencing Center for Infectious Disease"/>
            <person name="Wu L."/>
            <person name="Ma J."/>
        </authorList>
    </citation>
    <scope>NUCLEOTIDE SEQUENCE [LARGE SCALE GENOMIC DNA]</scope>
    <source>
        <strain evidence="5">JCM 32148</strain>
    </source>
</reference>
<name>A0ABW3ABH0_9ACTN</name>
<accession>A0ABW3ABH0</accession>
<sequence length="229" mass="24449">DLPHHQTEGPPATGVAFALADEPETQAQPAEHFDLAAADRLLVAGGAQSGRTTFARSLVTGLVTRFGPDEVHLYLVERHPGGLTDYADLPHCGGAFTAADADRIRRLVTWLHQEVRARGATGPAPGAAPPPYVVVIVDGWEHFEDHSDPQFVETSLLTMLRGVITAGAPLGVHVIAIGGQDMLDHRLPSLYNRRLLLPFPNEDTRRAHLTSAMPSPPPLPGRAIDAATG</sequence>
<dbReference type="Pfam" id="PF01580">
    <property type="entry name" value="FtsK_SpoIIIE"/>
    <property type="match status" value="1"/>
</dbReference>
<feature type="non-terminal residue" evidence="4">
    <location>
        <position position="229"/>
    </location>
</feature>
<organism evidence="4 5">
    <name type="scientific">Micromonospora azadirachtae</name>
    <dbReference type="NCBI Taxonomy" id="1970735"/>
    <lineage>
        <taxon>Bacteria</taxon>
        <taxon>Bacillati</taxon>
        <taxon>Actinomycetota</taxon>
        <taxon>Actinomycetes</taxon>
        <taxon>Micromonosporales</taxon>
        <taxon>Micromonosporaceae</taxon>
        <taxon>Micromonospora</taxon>
    </lineage>
</organism>
<dbReference type="InterPro" id="IPR027417">
    <property type="entry name" value="P-loop_NTPase"/>
</dbReference>
<dbReference type="InterPro" id="IPR002543">
    <property type="entry name" value="FtsK_dom"/>
</dbReference>
<gene>
    <name evidence="4" type="ORF">ACFQZ8_28950</name>
</gene>
<protein>
    <submittedName>
        <fullName evidence="4">FtsK/SpoIIIE domain-containing protein</fullName>
    </submittedName>
</protein>
<evidence type="ECO:0000256" key="1">
    <source>
        <dbReference type="PROSITE-ProRule" id="PRU00289"/>
    </source>
</evidence>
<feature type="binding site" evidence="1">
    <location>
        <begin position="45"/>
        <end position="52"/>
    </location>
    <ligand>
        <name>ATP</name>
        <dbReference type="ChEBI" id="CHEBI:30616"/>
    </ligand>
</feature>
<evidence type="ECO:0000256" key="2">
    <source>
        <dbReference type="SAM" id="MobiDB-lite"/>
    </source>
</evidence>